<keyword evidence="1" id="KW-0547">Nucleotide-binding</keyword>
<name>A0A9P6VKA0_9HELO</name>
<evidence type="ECO:0000256" key="3">
    <source>
        <dbReference type="PROSITE-ProRule" id="PRU00023"/>
    </source>
</evidence>
<dbReference type="InterPro" id="IPR036726">
    <property type="entry name" value="GTP1_OBG_dom_sf"/>
</dbReference>
<dbReference type="AlphaFoldDB" id="A0A9P6VKA0"/>
<dbReference type="InterPro" id="IPR036770">
    <property type="entry name" value="Ankyrin_rpt-contain_sf"/>
</dbReference>
<dbReference type="OrthoDB" id="347018at2759"/>
<dbReference type="GO" id="GO:0005739">
    <property type="term" value="C:mitochondrion"/>
    <property type="evidence" value="ECO:0007669"/>
    <property type="project" value="TreeGrafter"/>
</dbReference>
<dbReference type="InterPro" id="IPR031167">
    <property type="entry name" value="G_OBG"/>
</dbReference>
<feature type="domain" description="OBG-type G" evidence="5">
    <location>
        <begin position="289"/>
        <end position="540"/>
    </location>
</feature>
<dbReference type="PANTHER" id="PTHR11702">
    <property type="entry name" value="DEVELOPMENTALLY REGULATED GTP-BINDING PROTEIN-RELATED"/>
    <property type="match status" value="1"/>
</dbReference>
<dbReference type="PRINTS" id="PR00326">
    <property type="entry name" value="GTP1OBG"/>
</dbReference>
<dbReference type="SUPFAM" id="SSF48403">
    <property type="entry name" value="Ankyrin repeat"/>
    <property type="match status" value="1"/>
</dbReference>
<dbReference type="GO" id="GO:0005525">
    <property type="term" value="F:GTP binding"/>
    <property type="evidence" value="ECO:0007669"/>
    <property type="project" value="UniProtKB-KW"/>
</dbReference>
<feature type="repeat" description="ANK" evidence="3">
    <location>
        <begin position="625"/>
        <end position="657"/>
    </location>
</feature>
<evidence type="ECO:0000256" key="4">
    <source>
        <dbReference type="SAM" id="MobiDB-lite"/>
    </source>
</evidence>
<dbReference type="SUPFAM" id="SSF52540">
    <property type="entry name" value="P-loop containing nucleoside triphosphate hydrolases"/>
    <property type="match status" value="1"/>
</dbReference>
<evidence type="ECO:0000313" key="7">
    <source>
        <dbReference type="EMBL" id="KAG0649195.1"/>
    </source>
</evidence>
<dbReference type="PRINTS" id="PR01415">
    <property type="entry name" value="ANKYRIN"/>
</dbReference>
<proteinExistence type="predicted"/>
<dbReference type="Gene3D" id="1.25.40.20">
    <property type="entry name" value="Ankyrin repeat-containing domain"/>
    <property type="match status" value="1"/>
</dbReference>
<feature type="repeat" description="ANK" evidence="3">
    <location>
        <begin position="660"/>
        <end position="692"/>
    </location>
</feature>
<dbReference type="InterPro" id="IPR027417">
    <property type="entry name" value="P-loop_NTPase"/>
</dbReference>
<dbReference type="PROSITE" id="PS50088">
    <property type="entry name" value="ANK_REPEAT"/>
    <property type="match status" value="5"/>
</dbReference>
<feature type="repeat" description="ANK" evidence="3">
    <location>
        <begin position="735"/>
        <end position="763"/>
    </location>
</feature>
<dbReference type="Pfam" id="PF12796">
    <property type="entry name" value="Ank_2"/>
    <property type="match status" value="2"/>
</dbReference>
<dbReference type="SUPFAM" id="SSF82051">
    <property type="entry name" value="Obg GTP-binding protein N-terminal domain"/>
    <property type="match status" value="1"/>
</dbReference>
<dbReference type="Gene3D" id="3.40.50.300">
    <property type="entry name" value="P-loop containing nucleotide triphosphate hydrolases"/>
    <property type="match status" value="1"/>
</dbReference>
<feature type="repeat" description="ANK" evidence="3">
    <location>
        <begin position="695"/>
        <end position="723"/>
    </location>
</feature>
<dbReference type="Pfam" id="PF13606">
    <property type="entry name" value="Ank_3"/>
    <property type="match status" value="1"/>
</dbReference>
<protein>
    <submittedName>
        <fullName evidence="7">GTP-binding</fullName>
    </submittedName>
</protein>
<dbReference type="PANTHER" id="PTHR11702:SF31">
    <property type="entry name" value="MITOCHONDRIAL RIBOSOME-ASSOCIATED GTPASE 2"/>
    <property type="match status" value="1"/>
</dbReference>
<feature type="repeat" description="ANK" evidence="3">
    <location>
        <begin position="770"/>
        <end position="789"/>
    </location>
</feature>
<dbReference type="PROSITE" id="PS51710">
    <property type="entry name" value="G_OBG"/>
    <property type="match status" value="1"/>
</dbReference>
<feature type="region of interest" description="Disordered" evidence="4">
    <location>
        <begin position="132"/>
        <end position="151"/>
    </location>
</feature>
<dbReference type="InterPro" id="IPR006073">
    <property type="entry name" value="GTP-bd"/>
</dbReference>
<keyword evidence="8" id="KW-1185">Reference proteome</keyword>
<dbReference type="EMBL" id="VNKQ01000008">
    <property type="protein sequence ID" value="KAG0649195.1"/>
    <property type="molecule type" value="Genomic_DNA"/>
</dbReference>
<evidence type="ECO:0000259" key="5">
    <source>
        <dbReference type="PROSITE" id="PS51710"/>
    </source>
</evidence>
<dbReference type="Pfam" id="PF01018">
    <property type="entry name" value="GTP1_OBG"/>
    <property type="match status" value="2"/>
</dbReference>
<sequence length="789" mass="84762">MPPRCSTLSGTLTPFLYPFLQSTPSRLIFRLLFNASLRRSESTLAEPFTQTYEEGSHLNPPPTDYSRTVFADKATVTLHAGAGGHGCISFLKEKYIAAGPANGGDGGSGGNVYIQAVRGETSLHKLARRNNIKAGRGKNGQGKTRGGERGDDVVITVPVGTVIREIERTDFAAEEEEKRMLEAGGSTSYKWDKDRWLLYPAITKEDIATAEFPSLPRGRKSPLIMAQAKAPVSLDLSVPMERPILLAAGAVGGLGNPHFVSRTVPRPKFASKGDPGTKITLELELKLLADVGLVGLPNAGKSTLLRAMSRSRARVGDWAFTTLQPNIGTVVLDDHKSRPVAKSAYETGEPRTNFTIADIPGLIQDAHLDKGLGISFLRHVERARVLAFVVDLGAGDAVEALKGLWKEVGLYESMKIQEEKDNAEMIVKWSPFTSVEDALSNRSETIVVNSGPNFETPFAPQVPSIAGKPWFVVATKADLPGTKENFAKLKGYLVDVEEGREEHPSGQKEYWRKKVEAIPISAINGHGIEKITEWTVSLLDDSSSSRIWKSETSTPYHVRYKCECGTDHKTNFTVRCHRDPITLPISPVLLIRKAKCNPCLLIRPRNPKMSFAEEADPAPEADEEPGPTPLQSACASGNLSLALTLLEGGADINAPPVAWYGRTALQSASSSGHLAIVRMLLSHGAEVNAPGGNNGGLTALSHACFSGRLDVVETLLDAGADVNGAIIDEPAARYKGLTALQAASSIGSVEKVLLLLKCGARVDEGISGYHGRSALMAAAEAGHVDVVRI</sequence>
<dbReference type="PROSITE" id="PS50297">
    <property type="entry name" value="ANK_REP_REGION"/>
    <property type="match status" value="5"/>
</dbReference>
<evidence type="ECO:0000256" key="2">
    <source>
        <dbReference type="ARBA" id="ARBA00023134"/>
    </source>
</evidence>
<dbReference type="InterPro" id="IPR045086">
    <property type="entry name" value="OBG_GTPase"/>
</dbReference>
<accession>A0A9P6VKA0</accession>
<dbReference type="InterPro" id="IPR002110">
    <property type="entry name" value="Ankyrin_rpt"/>
</dbReference>
<evidence type="ECO:0000259" key="6">
    <source>
        <dbReference type="PROSITE" id="PS51883"/>
    </source>
</evidence>
<dbReference type="SMART" id="SM00248">
    <property type="entry name" value="ANK"/>
    <property type="match status" value="4"/>
</dbReference>
<dbReference type="PROSITE" id="PS51883">
    <property type="entry name" value="OBG"/>
    <property type="match status" value="1"/>
</dbReference>
<dbReference type="GO" id="GO:0003924">
    <property type="term" value="F:GTPase activity"/>
    <property type="evidence" value="ECO:0007669"/>
    <property type="project" value="InterPro"/>
</dbReference>
<dbReference type="Gene3D" id="2.70.210.12">
    <property type="entry name" value="GTP1/OBG domain"/>
    <property type="match status" value="1"/>
</dbReference>
<keyword evidence="2" id="KW-0342">GTP-binding</keyword>
<gene>
    <name evidence="7" type="ORF">D0Z07_4552</name>
</gene>
<dbReference type="InterPro" id="IPR006169">
    <property type="entry name" value="GTP1_OBG_dom"/>
</dbReference>
<dbReference type="Proteomes" id="UP000785200">
    <property type="component" value="Unassembled WGS sequence"/>
</dbReference>
<evidence type="ECO:0000313" key="8">
    <source>
        <dbReference type="Proteomes" id="UP000785200"/>
    </source>
</evidence>
<dbReference type="Pfam" id="PF01926">
    <property type="entry name" value="MMR_HSR1"/>
    <property type="match status" value="1"/>
</dbReference>
<dbReference type="CDD" id="cd01898">
    <property type="entry name" value="Obg"/>
    <property type="match status" value="1"/>
</dbReference>
<organism evidence="7 8">
    <name type="scientific">Hyphodiscus hymeniophilus</name>
    <dbReference type="NCBI Taxonomy" id="353542"/>
    <lineage>
        <taxon>Eukaryota</taxon>
        <taxon>Fungi</taxon>
        <taxon>Dikarya</taxon>
        <taxon>Ascomycota</taxon>
        <taxon>Pezizomycotina</taxon>
        <taxon>Leotiomycetes</taxon>
        <taxon>Helotiales</taxon>
        <taxon>Hyphodiscaceae</taxon>
        <taxon>Hyphodiscus</taxon>
    </lineage>
</organism>
<evidence type="ECO:0000256" key="1">
    <source>
        <dbReference type="ARBA" id="ARBA00022741"/>
    </source>
</evidence>
<dbReference type="GO" id="GO:0042254">
    <property type="term" value="P:ribosome biogenesis"/>
    <property type="evidence" value="ECO:0007669"/>
    <property type="project" value="UniProtKB-UniRule"/>
</dbReference>
<reference evidence="7" key="1">
    <citation type="submission" date="2019-07" db="EMBL/GenBank/DDBJ databases">
        <title>Hyphodiscus hymeniophilus genome sequencing and assembly.</title>
        <authorList>
            <person name="Kramer G."/>
            <person name="Nodwell J."/>
        </authorList>
    </citation>
    <scope>NUCLEOTIDE SEQUENCE</scope>
    <source>
        <strain evidence="7">ATCC 34498</strain>
    </source>
</reference>
<feature type="domain" description="Obg" evidence="6">
    <location>
        <begin position="68"/>
        <end position="288"/>
    </location>
</feature>
<keyword evidence="3" id="KW-0040">ANK repeat</keyword>
<comment type="caution">
    <text evidence="7">The sequence shown here is derived from an EMBL/GenBank/DDBJ whole genome shotgun (WGS) entry which is preliminary data.</text>
</comment>